<dbReference type="OrthoDB" id="2324726at2"/>
<keyword evidence="2" id="KW-1185">Reference proteome</keyword>
<evidence type="ECO:0000313" key="2">
    <source>
        <dbReference type="Proteomes" id="UP000030361"/>
    </source>
</evidence>
<dbReference type="AlphaFoldDB" id="A0A1S6QIF3"/>
<gene>
    <name evidence="1" type="ORF">PL11_005325</name>
</gene>
<dbReference type="KEGG" id="lcu:PL11_005325"/>
<dbReference type="eggNOG" id="ENOG5030AJ7">
    <property type="taxonomic scope" value="Bacteria"/>
</dbReference>
<name>A0A1S6QIF3_9LACO</name>
<reference evidence="1 2" key="1">
    <citation type="journal article" date="2015" name="Genome Announc.">
        <title>Genome Sequence of Lactobacillus curieae CCTCC M 2011381T, a Novel Producer of Gamma-aminobutyric Acid.</title>
        <authorList>
            <person name="Wang Y."/>
            <person name="Wang Y."/>
            <person name="Lang C."/>
            <person name="Wei D."/>
            <person name="Xu P."/>
            <person name="Xie J."/>
        </authorList>
    </citation>
    <scope>NUCLEOTIDE SEQUENCE [LARGE SCALE GENOMIC DNA]</scope>
    <source>
        <strain evidence="1 2">CCTCC M 2011381</strain>
    </source>
</reference>
<accession>A0A1S6QIF3</accession>
<protein>
    <submittedName>
        <fullName evidence="1">Uncharacterized protein</fullName>
    </submittedName>
</protein>
<sequence>MAKKNVRQEIILDMDQFLITYAATILNPNDNLSQIVSDAAKGDINKLDDLFKDNGFGRINKFYNVGVGSLRNNNLGISEEDLKQKADQLAKDAINYLGSNSAFFEKWRTD</sequence>
<organism evidence="1 2">
    <name type="scientific">Lentilactobacillus curieae</name>
    <dbReference type="NCBI Taxonomy" id="1138822"/>
    <lineage>
        <taxon>Bacteria</taxon>
        <taxon>Bacillati</taxon>
        <taxon>Bacillota</taxon>
        <taxon>Bacilli</taxon>
        <taxon>Lactobacillales</taxon>
        <taxon>Lactobacillaceae</taxon>
        <taxon>Lentilactobacillus</taxon>
    </lineage>
</organism>
<evidence type="ECO:0000313" key="1">
    <source>
        <dbReference type="EMBL" id="AQW21392.1"/>
    </source>
</evidence>
<dbReference type="Proteomes" id="UP000030361">
    <property type="component" value="Chromosome"/>
</dbReference>
<proteinExistence type="predicted"/>
<dbReference type="EMBL" id="CP018906">
    <property type="protein sequence ID" value="AQW21392.1"/>
    <property type="molecule type" value="Genomic_DNA"/>
</dbReference>
<dbReference type="RefSeq" id="WP_035167841.1">
    <property type="nucleotide sequence ID" value="NZ_CP018906.1"/>
</dbReference>